<gene>
    <name evidence="7" type="ORF">FPHYL_13248</name>
</gene>
<dbReference type="SMART" id="SM00248">
    <property type="entry name" value="ANK"/>
    <property type="match status" value="4"/>
</dbReference>
<feature type="domain" description="Nephrocystin 3-like N-terminal" evidence="6">
    <location>
        <begin position="369"/>
        <end position="546"/>
    </location>
</feature>
<proteinExistence type="inferred from homology"/>
<dbReference type="PANTHER" id="PTHR10039">
    <property type="entry name" value="AMELOGENIN"/>
    <property type="match status" value="1"/>
</dbReference>
<dbReference type="InterPro" id="IPR007751">
    <property type="entry name" value="DUF676_lipase-like"/>
</dbReference>
<evidence type="ECO:0000313" key="7">
    <source>
        <dbReference type="EMBL" id="KAF5535202.1"/>
    </source>
</evidence>
<keyword evidence="2" id="KW-0677">Repeat</keyword>
<comment type="caution">
    <text evidence="7">The sequence shown here is derived from an EMBL/GenBank/DDBJ whole genome shotgun (WGS) entry which is preliminary data.</text>
</comment>
<dbReference type="SUPFAM" id="SSF52540">
    <property type="entry name" value="P-loop containing nucleoside triphosphate hydrolases"/>
    <property type="match status" value="1"/>
</dbReference>
<name>A0A8H5IDV9_9HYPO</name>
<keyword evidence="3" id="KW-0040">ANK repeat</keyword>
<dbReference type="SUPFAM" id="SSF53474">
    <property type="entry name" value="alpha/beta-Hydrolases"/>
    <property type="match status" value="1"/>
</dbReference>
<dbReference type="InterPro" id="IPR027417">
    <property type="entry name" value="P-loop_NTPase"/>
</dbReference>
<dbReference type="Pfam" id="PF22939">
    <property type="entry name" value="WHD_GPIID"/>
    <property type="match status" value="1"/>
</dbReference>
<dbReference type="PANTHER" id="PTHR10039:SF14">
    <property type="entry name" value="NACHT DOMAIN-CONTAINING PROTEIN"/>
    <property type="match status" value="1"/>
</dbReference>
<dbReference type="InterPro" id="IPR002110">
    <property type="entry name" value="Ankyrin_rpt"/>
</dbReference>
<evidence type="ECO:0000259" key="4">
    <source>
        <dbReference type="Pfam" id="PF05057"/>
    </source>
</evidence>
<dbReference type="InterPro" id="IPR029058">
    <property type="entry name" value="AB_hydrolase_fold"/>
</dbReference>
<dbReference type="EMBL" id="JAAOAQ010000756">
    <property type="protein sequence ID" value="KAF5535202.1"/>
    <property type="molecule type" value="Genomic_DNA"/>
</dbReference>
<dbReference type="InterPro" id="IPR036770">
    <property type="entry name" value="Ankyrin_rpt-contain_sf"/>
</dbReference>
<feature type="repeat" description="ANK" evidence="3">
    <location>
        <begin position="1001"/>
        <end position="1033"/>
    </location>
</feature>
<feature type="domain" description="GPI inositol-deacylase winged helix" evidence="5">
    <location>
        <begin position="651"/>
        <end position="741"/>
    </location>
</feature>
<protein>
    <submittedName>
        <fullName evidence="7">Ankyrin repeat</fullName>
    </submittedName>
</protein>
<dbReference type="Pfam" id="PF12796">
    <property type="entry name" value="Ank_2"/>
    <property type="match status" value="1"/>
</dbReference>
<dbReference type="SUPFAM" id="SSF48403">
    <property type="entry name" value="Ankyrin repeat"/>
    <property type="match status" value="1"/>
</dbReference>
<evidence type="ECO:0000259" key="6">
    <source>
        <dbReference type="Pfam" id="PF24883"/>
    </source>
</evidence>
<evidence type="ECO:0000256" key="1">
    <source>
        <dbReference type="ARBA" id="ARBA00007920"/>
    </source>
</evidence>
<dbReference type="Pfam" id="PF05057">
    <property type="entry name" value="DUF676"/>
    <property type="match status" value="1"/>
</dbReference>
<evidence type="ECO:0000259" key="5">
    <source>
        <dbReference type="Pfam" id="PF22939"/>
    </source>
</evidence>
<dbReference type="InterPro" id="IPR056884">
    <property type="entry name" value="NPHP3-like_N"/>
</dbReference>
<dbReference type="Pfam" id="PF24883">
    <property type="entry name" value="NPHP3_N"/>
    <property type="match status" value="1"/>
</dbReference>
<keyword evidence="8" id="KW-1185">Reference proteome</keyword>
<dbReference type="InterPro" id="IPR054471">
    <property type="entry name" value="GPIID_WHD"/>
</dbReference>
<dbReference type="Gene3D" id="3.40.50.1820">
    <property type="entry name" value="alpha/beta hydrolase"/>
    <property type="match status" value="1"/>
</dbReference>
<dbReference type="PROSITE" id="PS50297">
    <property type="entry name" value="ANK_REP_REGION"/>
    <property type="match status" value="2"/>
</dbReference>
<dbReference type="AlphaFoldDB" id="A0A8H5IDV9"/>
<sequence>MSIPDWVCRAKNLFSKSKEDEILFIYMCDIIIQEQQLQDATPQRGGLVTLSEAITSSADAVDLVAVHGLGGHLMKTWRHAETKASWLEEFIPQDIKNARVMTYGYESHVAFSKSTAGVEEFAKDLLARLAMVRQDEWKRPIKRPIIFICHSMGGLVVKKAIILAHEQQQTYTAMAESKIGIVFLATPHRGSSLATPGQFVAKLLRALQLGLGTNTKLPTSLCPDAEILWDISSQFVHRATDIQIKTFYETDSCPSMSSLVVEKDSAVLFYPNETALPMLNTNHHTISRFSHRGCQNYALMRAALQDLQSKVILRDRCPAPGDNDPVQVVSAPTFEDVQIKAVADNEKIQQFYKSDYMGYKASVKPPIQDTCLWFLQGSQYVAWLESPLSSLLWVSGDPGCGKTTLAAFLINRINQRLSLCSNDFIVTYFFFDANNLAGQVDGTALLYALIHQLLQASPALIPLLEQYLAPDHTQSALNLQKLCEIFRAIASSPARKPGKIVCVVDAIDECEEESMAKAIGFLTSIIFDDRNSANRGGWLKIVITSRYNQQIDDMFGSMPEHHQVRLVEHAAFTSRDIETFIRARCVQVQMVTRCSDSMRCAIEKELIERSDNTFLWVHMVLDLLEADTEASPQSFEAILRSTPDKLDGLYNRILQRTTLRRELLRILSIIAASQRPLTLDEIDVALAVRPDDVHIRQVQHRCQSRPDIARYLYDVCGPFIRIWNGTVSFIHQTANEFLLRSVDLTESPFSTGMHQYKACLNVVEVNQYLSEICVVYLTLDDTVSDGPLLDRVAAMNLYDRCSDDKSCPMIEDIESLNFRMSGKGAGLFDYAAKHWGTHCRLGNVTSPTSTASTASCQNFTVFTKVIALCDTSKSIFRNWFQLYWNTISTIPEFPDRLTPLMLASHMGLPDVIRTLLSGKRKWNNDSLPIAITTSTRSMASHIWSADSEGWTALHWAVWNGHENQINNAAIEVLLQQLQDEDHGKNPQGSDRHHNNYIQDNKGLTALHWAAADDQTSAVRLLLEAGAAVDVFDAEGMTPLLLAYENGFVGPVEVLVEYDADINIPF</sequence>
<organism evidence="7 8">
    <name type="scientific">Fusarium phyllophilum</name>
    <dbReference type="NCBI Taxonomy" id="47803"/>
    <lineage>
        <taxon>Eukaryota</taxon>
        <taxon>Fungi</taxon>
        <taxon>Dikarya</taxon>
        <taxon>Ascomycota</taxon>
        <taxon>Pezizomycotina</taxon>
        <taxon>Sordariomycetes</taxon>
        <taxon>Hypocreomycetidae</taxon>
        <taxon>Hypocreales</taxon>
        <taxon>Nectriaceae</taxon>
        <taxon>Fusarium</taxon>
        <taxon>Fusarium fujikuroi species complex</taxon>
    </lineage>
</organism>
<evidence type="ECO:0000256" key="2">
    <source>
        <dbReference type="ARBA" id="ARBA00022737"/>
    </source>
</evidence>
<comment type="similarity">
    <text evidence="1">Belongs to the putative lipase ROG1 family.</text>
</comment>
<dbReference type="Gene3D" id="3.40.50.300">
    <property type="entry name" value="P-loop containing nucleotide triphosphate hydrolases"/>
    <property type="match status" value="1"/>
</dbReference>
<evidence type="ECO:0000256" key="3">
    <source>
        <dbReference type="PROSITE-ProRule" id="PRU00023"/>
    </source>
</evidence>
<dbReference type="Proteomes" id="UP000582016">
    <property type="component" value="Unassembled WGS sequence"/>
</dbReference>
<dbReference type="PROSITE" id="PS50088">
    <property type="entry name" value="ANK_REPEAT"/>
    <property type="match status" value="2"/>
</dbReference>
<dbReference type="OrthoDB" id="194358at2759"/>
<feature type="repeat" description="ANK" evidence="3">
    <location>
        <begin position="1034"/>
        <end position="1065"/>
    </location>
</feature>
<accession>A0A8H5IDV9</accession>
<feature type="domain" description="DUF676" evidence="4">
    <location>
        <begin position="64"/>
        <end position="203"/>
    </location>
</feature>
<dbReference type="Gene3D" id="1.25.40.20">
    <property type="entry name" value="Ankyrin repeat-containing domain"/>
    <property type="match status" value="2"/>
</dbReference>
<evidence type="ECO:0000313" key="8">
    <source>
        <dbReference type="Proteomes" id="UP000582016"/>
    </source>
</evidence>
<reference evidence="7 8" key="1">
    <citation type="submission" date="2020-05" db="EMBL/GenBank/DDBJ databases">
        <title>Identification and distribution of gene clusters putatively required for synthesis of sphingolipid metabolism inhibitors in phylogenetically diverse species of the filamentous fungus Fusarium.</title>
        <authorList>
            <person name="Kim H.-S."/>
            <person name="Busman M."/>
            <person name="Brown D.W."/>
            <person name="Divon H."/>
            <person name="Uhlig S."/>
            <person name="Proctor R.H."/>
        </authorList>
    </citation>
    <scope>NUCLEOTIDE SEQUENCE [LARGE SCALE GENOMIC DNA]</scope>
    <source>
        <strain evidence="7 8">NRRL 13617</strain>
    </source>
</reference>